<name>A0A182NX79_9DIPT</name>
<organism evidence="1 2">
    <name type="scientific">Anopheles dirus</name>
    <dbReference type="NCBI Taxonomy" id="7168"/>
    <lineage>
        <taxon>Eukaryota</taxon>
        <taxon>Metazoa</taxon>
        <taxon>Ecdysozoa</taxon>
        <taxon>Arthropoda</taxon>
        <taxon>Hexapoda</taxon>
        <taxon>Insecta</taxon>
        <taxon>Pterygota</taxon>
        <taxon>Neoptera</taxon>
        <taxon>Endopterygota</taxon>
        <taxon>Diptera</taxon>
        <taxon>Nematocera</taxon>
        <taxon>Culicoidea</taxon>
        <taxon>Culicidae</taxon>
        <taxon>Anophelinae</taxon>
        <taxon>Anopheles</taxon>
    </lineage>
</organism>
<accession>A0A182NX79</accession>
<reference evidence="2" key="1">
    <citation type="submission" date="2013-03" db="EMBL/GenBank/DDBJ databases">
        <title>The Genome Sequence of Anopheles dirus WRAIR2.</title>
        <authorList>
            <consortium name="The Broad Institute Genomics Platform"/>
            <person name="Neafsey D.E."/>
            <person name="Walton C."/>
            <person name="Walker B."/>
            <person name="Young S.K."/>
            <person name="Zeng Q."/>
            <person name="Gargeya S."/>
            <person name="Fitzgerald M."/>
            <person name="Haas B."/>
            <person name="Abouelleil A."/>
            <person name="Allen A.W."/>
            <person name="Alvarado L."/>
            <person name="Arachchi H.M."/>
            <person name="Berlin A.M."/>
            <person name="Chapman S.B."/>
            <person name="Gainer-Dewar J."/>
            <person name="Goldberg J."/>
            <person name="Griggs A."/>
            <person name="Gujja S."/>
            <person name="Hansen M."/>
            <person name="Howarth C."/>
            <person name="Imamovic A."/>
            <person name="Ireland A."/>
            <person name="Larimer J."/>
            <person name="McCowan C."/>
            <person name="Murphy C."/>
            <person name="Pearson M."/>
            <person name="Poon T.W."/>
            <person name="Priest M."/>
            <person name="Roberts A."/>
            <person name="Saif S."/>
            <person name="Shea T."/>
            <person name="Sisk P."/>
            <person name="Sykes S."/>
            <person name="Wortman J."/>
            <person name="Nusbaum C."/>
            <person name="Birren B."/>
        </authorList>
    </citation>
    <scope>NUCLEOTIDE SEQUENCE [LARGE SCALE GENOMIC DNA]</scope>
    <source>
        <strain evidence="2">WRAIR2</strain>
    </source>
</reference>
<protein>
    <submittedName>
        <fullName evidence="1">Uncharacterized protein</fullName>
    </submittedName>
</protein>
<dbReference type="VEuPathDB" id="VectorBase:ADIR014469"/>
<evidence type="ECO:0000313" key="2">
    <source>
        <dbReference type="Proteomes" id="UP000075884"/>
    </source>
</evidence>
<proteinExistence type="predicted"/>
<dbReference type="Proteomes" id="UP000075884">
    <property type="component" value="Unassembled WGS sequence"/>
</dbReference>
<dbReference type="EnsemblMetazoa" id="ADIR014469-RA">
    <property type="protein sequence ID" value="ADIR014469-PA"/>
    <property type="gene ID" value="ADIR014469"/>
</dbReference>
<dbReference type="AlphaFoldDB" id="A0A182NX79"/>
<sequence>LSKVPVRPSVRETVDFIATKLNIKTEDVSRIHLRTSSTNVFVEVKGQALALEIVEEHDGKHSTECQASEKEKPVTWMMDPCSSNCTTSRQEQLMAIYQSSSRDMEKSSTSLRANGPKITLLLDCLTGNG</sequence>
<keyword evidence="2" id="KW-1185">Reference proteome</keyword>
<evidence type="ECO:0000313" key="1">
    <source>
        <dbReference type="EnsemblMetazoa" id="ADIR014469-PA"/>
    </source>
</evidence>
<reference evidence="1" key="2">
    <citation type="submission" date="2020-05" db="UniProtKB">
        <authorList>
            <consortium name="EnsemblMetazoa"/>
        </authorList>
    </citation>
    <scope>IDENTIFICATION</scope>
    <source>
        <strain evidence="1">WRAIR2</strain>
    </source>
</reference>